<gene>
    <name evidence="1" type="ORF">ROG8370_03864</name>
</gene>
<name>A0A1X7AD63_9RHOB</name>
<reference evidence="2" key="1">
    <citation type="submission" date="2017-03" db="EMBL/GenBank/DDBJ databases">
        <authorList>
            <person name="Rodrigo-Torres L."/>
            <person name="Arahal R.D."/>
            <person name="Lucena T."/>
        </authorList>
    </citation>
    <scope>NUCLEOTIDE SEQUENCE [LARGE SCALE GENOMIC DNA]</scope>
    <source>
        <strain evidence="2">CECT 8370</strain>
    </source>
</reference>
<evidence type="ECO:0000313" key="2">
    <source>
        <dbReference type="Proteomes" id="UP000194012"/>
    </source>
</evidence>
<dbReference type="AlphaFoldDB" id="A0A1X7AD63"/>
<evidence type="ECO:0008006" key="3">
    <source>
        <dbReference type="Google" id="ProtNLM"/>
    </source>
</evidence>
<dbReference type="RefSeq" id="WP_212580133.1">
    <property type="nucleotide sequence ID" value="NZ_FWFJ01000081.1"/>
</dbReference>
<dbReference type="Proteomes" id="UP000194012">
    <property type="component" value="Unassembled WGS sequence"/>
</dbReference>
<dbReference type="EMBL" id="FWFJ01000081">
    <property type="protein sequence ID" value="SLN76312.1"/>
    <property type="molecule type" value="Genomic_DNA"/>
</dbReference>
<accession>A0A1X7AD63</accession>
<keyword evidence="2" id="KW-1185">Reference proteome</keyword>
<proteinExistence type="predicted"/>
<evidence type="ECO:0000313" key="1">
    <source>
        <dbReference type="EMBL" id="SLN76312.1"/>
    </source>
</evidence>
<protein>
    <recommendedName>
        <fullName evidence="3">Helix-turn-helix domain protein</fullName>
    </recommendedName>
</protein>
<sequence>MATKPYKNKKRGTGRHVQLPEWLQSSEAWSTLKPGPRALYIELKRRFNGSNNGHIILSHRDAENALNVHRNTVGGWFKELEERGFIRLTQAPHLGPSGIGKASVWSLDELPTDDMQPALKRFMSWRKKTKPPHKKQDTPSQ</sequence>
<organism evidence="1 2">
    <name type="scientific">Roseovarius gaetbuli</name>
    <dbReference type="NCBI Taxonomy" id="1356575"/>
    <lineage>
        <taxon>Bacteria</taxon>
        <taxon>Pseudomonadati</taxon>
        <taxon>Pseudomonadota</taxon>
        <taxon>Alphaproteobacteria</taxon>
        <taxon>Rhodobacterales</taxon>
        <taxon>Roseobacteraceae</taxon>
        <taxon>Roseovarius</taxon>
    </lineage>
</organism>